<keyword evidence="2" id="KW-1185">Reference proteome</keyword>
<evidence type="ECO:0000313" key="2">
    <source>
        <dbReference type="Proteomes" id="UP000805193"/>
    </source>
</evidence>
<dbReference type="EMBL" id="JABSTQ010007001">
    <property type="protein sequence ID" value="KAG0436359.1"/>
    <property type="molecule type" value="Genomic_DNA"/>
</dbReference>
<protein>
    <submittedName>
        <fullName evidence="1">Uncharacterized protein</fullName>
    </submittedName>
</protein>
<sequence>METTQAHLTTIVAPVATPALPSEQPEITSLNFTGPPGFQVGNIKFGGGSPPSTEQLNKTSQLVRNALADLPQDLQIQALQSAIGERFYIQVRLKETPSKRLTEQSLDKKRKTQKRVTTLSGGHDKTTGNVPLVQATVLETSMEAYPTAKSTPDDAQPVQLDPDTNSEDWHMVTYKKKRRRKESFVPPVSRNTGGNPPARAKQPNRWEFEYKIRLTHSQTSIKPILHLLQMQLTPISKDFTLHLIEKSNIISLRTNCKNVAEAVEQVTHFSLNSQQVPAQVFRTYGATYMKGVIYDIFPLEEDPKDETLNSDLEKHGYAAQRDRAPCLRTYNRQSTALNDHAELDPDEHRTLIRNECRIRLEELLPEDPDPLPSGLGRRAGVLLRRIRTDTTVDPARIATWSQNKSSGLCQRCKLGARATFAHLAWSCPDLAAVRSRHRPLDIIQLESWTHPPGTEGARKRVLRTLLDFVFEAGLQAHI</sequence>
<evidence type="ECO:0000313" key="1">
    <source>
        <dbReference type="EMBL" id="KAG0436359.1"/>
    </source>
</evidence>
<gene>
    <name evidence="1" type="ORF">HPB47_017988</name>
</gene>
<comment type="caution">
    <text evidence="1">The sequence shown here is derived from an EMBL/GenBank/DDBJ whole genome shotgun (WGS) entry which is preliminary data.</text>
</comment>
<proteinExistence type="predicted"/>
<reference evidence="1 2" key="1">
    <citation type="journal article" date="2020" name="Cell">
        <title>Large-Scale Comparative Analyses of Tick Genomes Elucidate Their Genetic Diversity and Vector Capacities.</title>
        <authorList>
            <consortium name="Tick Genome and Microbiome Consortium (TIGMIC)"/>
            <person name="Jia N."/>
            <person name="Wang J."/>
            <person name="Shi W."/>
            <person name="Du L."/>
            <person name="Sun Y."/>
            <person name="Zhan W."/>
            <person name="Jiang J.F."/>
            <person name="Wang Q."/>
            <person name="Zhang B."/>
            <person name="Ji P."/>
            <person name="Bell-Sakyi L."/>
            <person name="Cui X.M."/>
            <person name="Yuan T.T."/>
            <person name="Jiang B.G."/>
            <person name="Yang W.F."/>
            <person name="Lam T.T."/>
            <person name="Chang Q.C."/>
            <person name="Ding S.J."/>
            <person name="Wang X.J."/>
            <person name="Zhu J.G."/>
            <person name="Ruan X.D."/>
            <person name="Zhao L."/>
            <person name="Wei J.T."/>
            <person name="Ye R.Z."/>
            <person name="Que T.C."/>
            <person name="Du C.H."/>
            <person name="Zhou Y.H."/>
            <person name="Cheng J.X."/>
            <person name="Dai P.F."/>
            <person name="Guo W.B."/>
            <person name="Han X.H."/>
            <person name="Huang E.J."/>
            <person name="Li L.F."/>
            <person name="Wei W."/>
            <person name="Gao Y.C."/>
            <person name="Liu J.Z."/>
            <person name="Shao H.Z."/>
            <person name="Wang X."/>
            <person name="Wang C.C."/>
            <person name="Yang T.C."/>
            <person name="Huo Q.B."/>
            <person name="Li W."/>
            <person name="Chen H.Y."/>
            <person name="Chen S.E."/>
            <person name="Zhou L.G."/>
            <person name="Ni X.B."/>
            <person name="Tian J.H."/>
            <person name="Sheng Y."/>
            <person name="Liu T."/>
            <person name="Pan Y.S."/>
            <person name="Xia L.Y."/>
            <person name="Li J."/>
            <person name="Zhao F."/>
            <person name="Cao W.C."/>
        </authorList>
    </citation>
    <scope>NUCLEOTIDE SEQUENCE [LARGE SCALE GENOMIC DNA]</scope>
    <source>
        <strain evidence="1">Iper-2018</strain>
    </source>
</reference>
<name>A0AC60QMP5_IXOPE</name>
<dbReference type="Proteomes" id="UP000805193">
    <property type="component" value="Unassembled WGS sequence"/>
</dbReference>
<organism evidence="1 2">
    <name type="scientific">Ixodes persulcatus</name>
    <name type="common">Taiga tick</name>
    <dbReference type="NCBI Taxonomy" id="34615"/>
    <lineage>
        <taxon>Eukaryota</taxon>
        <taxon>Metazoa</taxon>
        <taxon>Ecdysozoa</taxon>
        <taxon>Arthropoda</taxon>
        <taxon>Chelicerata</taxon>
        <taxon>Arachnida</taxon>
        <taxon>Acari</taxon>
        <taxon>Parasitiformes</taxon>
        <taxon>Ixodida</taxon>
        <taxon>Ixodoidea</taxon>
        <taxon>Ixodidae</taxon>
        <taxon>Ixodinae</taxon>
        <taxon>Ixodes</taxon>
    </lineage>
</organism>
<accession>A0AC60QMP5</accession>